<dbReference type="NCBIfam" id="TIGR01009">
    <property type="entry name" value="rpsC_bact"/>
    <property type="match status" value="1"/>
</dbReference>
<dbReference type="InterPro" id="IPR005704">
    <property type="entry name" value="Ribosomal_uS3_bac-typ"/>
</dbReference>
<accession>A0A1F5Z549</accession>
<evidence type="ECO:0000313" key="10">
    <source>
        <dbReference type="EMBL" id="OGG07307.1"/>
    </source>
</evidence>
<dbReference type="GO" id="GO:0003729">
    <property type="term" value="F:mRNA binding"/>
    <property type="evidence" value="ECO:0007669"/>
    <property type="project" value="UniProtKB-UniRule"/>
</dbReference>
<keyword evidence="3 8" id="KW-0694">RNA-binding</keyword>
<dbReference type="InterPro" id="IPR009019">
    <property type="entry name" value="KH_sf_prok-type"/>
</dbReference>
<name>A0A1F5Z549_9BACT</name>
<dbReference type="Proteomes" id="UP000178681">
    <property type="component" value="Unassembled WGS sequence"/>
</dbReference>
<comment type="caution">
    <text evidence="10">The sequence shown here is derived from an EMBL/GenBank/DDBJ whole genome shotgun (WGS) entry which is preliminary data.</text>
</comment>
<dbReference type="Pfam" id="PF07650">
    <property type="entry name" value="KH_2"/>
    <property type="match status" value="1"/>
</dbReference>
<dbReference type="GO" id="GO:0019843">
    <property type="term" value="F:rRNA binding"/>
    <property type="evidence" value="ECO:0007669"/>
    <property type="project" value="UniProtKB-UniRule"/>
</dbReference>
<evidence type="ECO:0000256" key="3">
    <source>
        <dbReference type="ARBA" id="ARBA00022884"/>
    </source>
</evidence>
<dbReference type="PANTHER" id="PTHR11760">
    <property type="entry name" value="30S/40S RIBOSOMAL PROTEIN S3"/>
    <property type="match status" value="1"/>
</dbReference>
<sequence length="215" mass="24381">MGQKINPIAFRLGKFYTWDSRWFSTNDKRYRETLLEDVNIRKELAKRLKVAGLTKVEIERSINKLNLTLHVTRPGLVIGRGGTGLEDLKKYIVEKILKIKKDEKNTQKIDLKIEAVKEPNLNAQFMAQTIADQLGKRMMAKRVMNQAIEKIMASGAKGARVQLGGRINGAEISRIEHVQKGVLPLTTLREKIEYAQVHAPTRSGYIGVKVWVCLS</sequence>
<dbReference type="GO" id="GO:0003735">
    <property type="term" value="F:structural constituent of ribosome"/>
    <property type="evidence" value="ECO:0007669"/>
    <property type="project" value="InterPro"/>
</dbReference>
<dbReference type="InterPro" id="IPR057258">
    <property type="entry name" value="Ribosomal_uS3"/>
</dbReference>
<dbReference type="SUPFAM" id="SSF54821">
    <property type="entry name" value="Ribosomal protein S3 C-terminal domain"/>
    <property type="match status" value="1"/>
</dbReference>
<dbReference type="GO" id="GO:0022627">
    <property type="term" value="C:cytosolic small ribosomal subunit"/>
    <property type="evidence" value="ECO:0007669"/>
    <property type="project" value="TreeGrafter"/>
</dbReference>
<dbReference type="FunFam" id="3.30.300.20:FF:000001">
    <property type="entry name" value="30S ribosomal protein S3"/>
    <property type="match status" value="1"/>
</dbReference>
<keyword evidence="5 8" id="KW-0687">Ribonucleoprotein</keyword>
<comment type="function">
    <text evidence="6 8">Binds the lower part of the 30S subunit head. Binds mRNA in the 70S ribosome, positioning it for translation.</text>
</comment>
<evidence type="ECO:0000256" key="6">
    <source>
        <dbReference type="ARBA" id="ARBA00024998"/>
    </source>
</evidence>
<dbReference type="PROSITE" id="PS50823">
    <property type="entry name" value="KH_TYPE_2"/>
    <property type="match status" value="1"/>
</dbReference>
<dbReference type="InterPro" id="IPR036419">
    <property type="entry name" value="Ribosomal_S3_C_sf"/>
</dbReference>
<proteinExistence type="inferred from homology"/>
<dbReference type="Gene3D" id="3.30.300.20">
    <property type="match status" value="1"/>
</dbReference>
<evidence type="ECO:0000256" key="4">
    <source>
        <dbReference type="ARBA" id="ARBA00022980"/>
    </source>
</evidence>
<reference evidence="10 11" key="1">
    <citation type="journal article" date="2016" name="Nat. Commun.">
        <title>Thousands of microbial genomes shed light on interconnected biogeochemical processes in an aquifer system.</title>
        <authorList>
            <person name="Anantharaman K."/>
            <person name="Brown C.T."/>
            <person name="Hug L.A."/>
            <person name="Sharon I."/>
            <person name="Castelle C.J."/>
            <person name="Probst A.J."/>
            <person name="Thomas B.C."/>
            <person name="Singh A."/>
            <person name="Wilkins M.J."/>
            <person name="Karaoz U."/>
            <person name="Brodie E.L."/>
            <person name="Williams K.H."/>
            <person name="Hubbard S.S."/>
            <person name="Banfield J.F."/>
        </authorList>
    </citation>
    <scope>NUCLEOTIDE SEQUENCE [LARGE SCALE GENOMIC DNA]</scope>
</reference>
<keyword evidence="4 8" id="KW-0689">Ribosomal protein</keyword>
<organism evidence="10 11">
    <name type="scientific">Candidatus Gottesmanbacteria bacterium RIFCSPHIGHO2_01_FULL_42_12</name>
    <dbReference type="NCBI Taxonomy" id="1798377"/>
    <lineage>
        <taxon>Bacteria</taxon>
        <taxon>Candidatus Gottesmaniibacteriota</taxon>
    </lineage>
</organism>
<comment type="subunit">
    <text evidence="8">Part of the 30S ribosomal subunit. Forms a tight complex with proteins S10 and S14.</text>
</comment>
<gene>
    <name evidence="8" type="primary">rpsC</name>
    <name evidence="10" type="ORF">A2872_03765</name>
</gene>
<evidence type="ECO:0000256" key="8">
    <source>
        <dbReference type="HAMAP-Rule" id="MF_01309"/>
    </source>
</evidence>
<feature type="domain" description="KH type-2" evidence="9">
    <location>
        <begin position="40"/>
        <end position="117"/>
    </location>
</feature>
<dbReference type="InterPro" id="IPR015946">
    <property type="entry name" value="KH_dom-like_a/b"/>
</dbReference>
<dbReference type="GO" id="GO:0006412">
    <property type="term" value="P:translation"/>
    <property type="evidence" value="ECO:0007669"/>
    <property type="project" value="UniProtKB-UniRule"/>
</dbReference>
<keyword evidence="2 8" id="KW-0699">rRNA-binding</keyword>
<protein>
    <recommendedName>
        <fullName evidence="7 8">Small ribosomal subunit protein uS3</fullName>
    </recommendedName>
</protein>
<dbReference type="STRING" id="1798377.A2872_03765"/>
<dbReference type="InterPro" id="IPR004044">
    <property type="entry name" value="KH_dom_type_2"/>
</dbReference>
<evidence type="ECO:0000256" key="7">
    <source>
        <dbReference type="ARBA" id="ARBA00035257"/>
    </source>
</evidence>
<evidence type="ECO:0000256" key="2">
    <source>
        <dbReference type="ARBA" id="ARBA00022730"/>
    </source>
</evidence>
<dbReference type="HAMAP" id="MF_01309_B">
    <property type="entry name" value="Ribosomal_uS3_B"/>
    <property type="match status" value="1"/>
</dbReference>
<comment type="similarity">
    <text evidence="1 8">Belongs to the universal ribosomal protein uS3 family.</text>
</comment>
<dbReference type="Gene3D" id="3.30.1140.32">
    <property type="entry name" value="Ribosomal protein S3, C-terminal domain"/>
    <property type="match status" value="1"/>
</dbReference>
<evidence type="ECO:0000313" key="11">
    <source>
        <dbReference type="Proteomes" id="UP000178681"/>
    </source>
</evidence>
<dbReference type="PANTHER" id="PTHR11760:SF19">
    <property type="entry name" value="SMALL RIBOSOMAL SUBUNIT PROTEIN US3C"/>
    <property type="match status" value="1"/>
</dbReference>
<dbReference type="AlphaFoldDB" id="A0A1F5Z549"/>
<evidence type="ECO:0000259" key="9">
    <source>
        <dbReference type="PROSITE" id="PS50823"/>
    </source>
</evidence>
<evidence type="ECO:0000256" key="5">
    <source>
        <dbReference type="ARBA" id="ARBA00023274"/>
    </source>
</evidence>
<dbReference type="CDD" id="cd02412">
    <property type="entry name" value="KH-II_30S_S3"/>
    <property type="match status" value="1"/>
</dbReference>
<dbReference type="SUPFAM" id="SSF54814">
    <property type="entry name" value="Prokaryotic type KH domain (KH-domain type II)"/>
    <property type="match status" value="1"/>
</dbReference>
<dbReference type="InterPro" id="IPR001351">
    <property type="entry name" value="Ribosomal_uS3_C"/>
</dbReference>
<evidence type="ECO:0000256" key="1">
    <source>
        <dbReference type="ARBA" id="ARBA00010761"/>
    </source>
</evidence>
<dbReference type="Pfam" id="PF00189">
    <property type="entry name" value="Ribosomal_S3_C"/>
    <property type="match status" value="1"/>
</dbReference>
<dbReference type="EMBL" id="MFJG01000008">
    <property type="protein sequence ID" value="OGG07307.1"/>
    <property type="molecule type" value="Genomic_DNA"/>
</dbReference>